<dbReference type="GO" id="GO:0005737">
    <property type="term" value="C:cytoplasm"/>
    <property type="evidence" value="ECO:0007669"/>
    <property type="project" value="UniProtKB-SubCell"/>
</dbReference>
<comment type="similarity">
    <text evidence="3">Belongs to the HRI1 family.</text>
</comment>
<evidence type="ECO:0000256" key="6">
    <source>
        <dbReference type="ARBA" id="ARBA00023242"/>
    </source>
</evidence>
<organism evidence="7 8">
    <name type="scientific">Thyridium curvatum</name>
    <dbReference type="NCBI Taxonomy" id="1093900"/>
    <lineage>
        <taxon>Eukaryota</taxon>
        <taxon>Fungi</taxon>
        <taxon>Dikarya</taxon>
        <taxon>Ascomycota</taxon>
        <taxon>Pezizomycotina</taxon>
        <taxon>Sordariomycetes</taxon>
        <taxon>Sordariomycetidae</taxon>
        <taxon>Thyridiales</taxon>
        <taxon>Thyridiaceae</taxon>
        <taxon>Thyridium</taxon>
    </lineage>
</organism>
<dbReference type="InterPro" id="IPR038744">
    <property type="entry name" value="Hri1_N"/>
</dbReference>
<evidence type="ECO:0000256" key="3">
    <source>
        <dbReference type="ARBA" id="ARBA00005229"/>
    </source>
</evidence>
<gene>
    <name evidence="7" type="ORF">E0L32_009670</name>
</gene>
<keyword evidence="5" id="KW-0963">Cytoplasm</keyword>
<dbReference type="AlphaFoldDB" id="A0A507AI59"/>
<dbReference type="Proteomes" id="UP000319257">
    <property type="component" value="Unassembled WGS sequence"/>
</dbReference>
<dbReference type="OrthoDB" id="4045395at2759"/>
<dbReference type="Pfam" id="PF16815">
    <property type="entry name" value="HRI1"/>
    <property type="match status" value="1"/>
</dbReference>
<dbReference type="InterPro" id="IPR043047">
    <property type="entry name" value="Hri1_N_sf"/>
</dbReference>
<dbReference type="GeneID" id="41977117"/>
<evidence type="ECO:0000256" key="4">
    <source>
        <dbReference type="ARBA" id="ARBA00017063"/>
    </source>
</evidence>
<keyword evidence="8" id="KW-1185">Reference proteome</keyword>
<keyword evidence="6" id="KW-0539">Nucleus</keyword>
<dbReference type="RefSeq" id="XP_030990563.1">
    <property type="nucleotide sequence ID" value="XM_031144659.1"/>
</dbReference>
<dbReference type="InterPro" id="IPR031818">
    <property type="entry name" value="Hri1"/>
</dbReference>
<reference evidence="7 8" key="1">
    <citation type="submission" date="2019-06" db="EMBL/GenBank/DDBJ databases">
        <title>Draft genome sequence of the filamentous fungus Phialemoniopsis curvata isolated from diesel fuel.</title>
        <authorList>
            <person name="Varaljay V.A."/>
            <person name="Lyon W.J."/>
            <person name="Crouch A.L."/>
            <person name="Drake C.E."/>
            <person name="Hollomon J.M."/>
            <person name="Nadeau L.J."/>
            <person name="Nunn H.S."/>
            <person name="Stevenson B.S."/>
            <person name="Bojanowski C.L."/>
            <person name="Crookes-Goodson W.J."/>
        </authorList>
    </citation>
    <scope>NUCLEOTIDE SEQUENCE [LARGE SCALE GENOMIC DNA]</scope>
    <source>
        <strain evidence="7 8">D216</strain>
    </source>
</reference>
<dbReference type="Gene3D" id="2.40.128.320">
    <property type="entry name" value="Protein HRI1, N-terminal domain"/>
    <property type="match status" value="1"/>
</dbReference>
<evidence type="ECO:0000313" key="8">
    <source>
        <dbReference type="Proteomes" id="UP000319257"/>
    </source>
</evidence>
<dbReference type="EMBL" id="SKBQ01000072">
    <property type="protein sequence ID" value="TPX08852.1"/>
    <property type="molecule type" value="Genomic_DNA"/>
</dbReference>
<name>A0A507AI59_9PEZI</name>
<evidence type="ECO:0000256" key="5">
    <source>
        <dbReference type="ARBA" id="ARBA00022490"/>
    </source>
</evidence>
<proteinExistence type="inferred from homology"/>
<evidence type="ECO:0000256" key="2">
    <source>
        <dbReference type="ARBA" id="ARBA00004496"/>
    </source>
</evidence>
<evidence type="ECO:0000313" key="7">
    <source>
        <dbReference type="EMBL" id="TPX08852.1"/>
    </source>
</evidence>
<dbReference type="CDD" id="cd11692">
    <property type="entry name" value="HRI1_N_like"/>
    <property type="match status" value="1"/>
</dbReference>
<dbReference type="STRING" id="1093900.A0A507AI59"/>
<accession>A0A507AI59</accession>
<comment type="subcellular location">
    <subcellularLocation>
        <location evidence="2">Cytoplasm</location>
    </subcellularLocation>
    <subcellularLocation>
        <location evidence="1">Nucleus</location>
    </subcellularLocation>
</comment>
<dbReference type="GO" id="GO:0005634">
    <property type="term" value="C:nucleus"/>
    <property type="evidence" value="ECO:0007669"/>
    <property type="project" value="UniProtKB-SubCell"/>
</dbReference>
<sequence>MGSVSIREHIRWLPDPPSEPTSTLVLTSPENRFVDIRVLHSSQDGGNPRGKNANPAQTTRVFGLTGTSPDLSATHGLDWAIAGASSSVPLQGSSVAGARHTTWWHWVDSRTTSPETAHDEGDVFPRPDGRALETGRMVNPATGLETAYEEVWRDEQPGPVGGDAAARVVVLQAEDGARGLRGMVVRLGRLCQGLLRDGPDVTVERWAWSPEMGWEMSVKIGKGALPCSDAIQNAEGLALGYEIRRNDQVWKVVERSDH</sequence>
<dbReference type="InParanoid" id="A0A507AI59"/>
<evidence type="ECO:0000256" key="1">
    <source>
        <dbReference type="ARBA" id="ARBA00004123"/>
    </source>
</evidence>
<comment type="caution">
    <text evidence="7">The sequence shown here is derived from an EMBL/GenBank/DDBJ whole genome shotgun (WGS) entry which is preliminary data.</text>
</comment>
<protein>
    <recommendedName>
        <fullName evidence="4">Protein HRI1</fullName>
    </recommendedName>
</protein>
<dbReference type="CDD" id="cd11693">
    <property type="entry name" value="HRI1_C_like"/>
    <property type="match status" value="1"/>
</dbReference>